<dbReference type="EMBL" id="JAJUBC010000003">
    <property type="protein sequence ID" value="MDD1792289.1"/>
    <property type="molecule type" value="Genomic_DNA"/>
</dbReference>
<proteinExistence type="predicted"/>
<gene>
    <name evidence="2" type="ORF">LRP50_04015</name>
</gene>
<protein>
    <submittedName>
        <fullName evidence="2">Copper chaperone PCu(A)C</fullName>
    </submittedName>
</protein>
<dbReference type="PANTHER" id="PTHR36302">
    <property type="entry name" value="BLR7088 PROTEIN"/>
    <property type="match status" value="1"/>
</dbReference>
<keyword evidence="3" id="KW-1185">Reference proteome</keyword>
<evidence type="ECO:0000256" key="1">
    <source>
        <dbReference type="SAM" id="SignalP"/>
    </source>
</evidence>
<name>A0ABT5QWA7_9GAMM</name>
<dbReference type="Proteomes" id="UP001149400">
    <property type="component" value="Unassembled WGS sequence"/>
</dbReference>
<evidence type="ECO:0000313" key="3">
    <source>
        <dbReference type="Proteomes" id="UP001149400"/>
    </source>
</evidence>
<organism evidence="2 3">
    <name type="scientific">Enterovibrio gelatinilyticus</name>
    <dbReference type="NCBI Taxonomy" id="2899819"/>
    <lineage>
        <taxon>Bacteria</taxon>
        <taxon>Pseudomonadati</taxon>
        <taxon>Pseudomonadota</taxon>
        <taxon>Gammaproteobacteria</taxon>
        <taxon>Vibrionales</taxon>
        <taxon>Vibrionaceae</taxon>
        <taxon>Enterovibrio</taxon>
    </lineage>
</organism>
<dbReference type="InterPro" id="IPR007410">
    <property type="entry name" value="LpqE-like"/>
</dbReference>
<comment type="caution">
    <text evidence="2">The sequence shown here is derived from an EMBL/GenBank/DDBJ whole genome shotgun (WGS) entry which is preliminary data.</text>
</comment>
<dbReference type="SUPFAM" id="SSF110087">
    <property type="entry name" value="DR1885-like metal-binding protein"/>
    <property type="match status" value="1"/>
</dbReference>
<evidence type="ECO:0000313" key="2">
    <source>
        <dbReference type="EMBL" id="MDD1792289.1"/>
    </source>
</evidence>
<dbReference type="InterPro" id="IPR036182">
    <property type="entry name" value="PCuAC_sf"/>
</dbReference>
<dbReference type="Pfam" id="PF04314">
    <property type="entry name" value="PCuAC"/>
    <property type="match status" value="1"/>
</dbReference>
<feature type="signal peptide" evidence="1">
    <location>
        <begin position="1"/>
        <end position="21"/>
    </location>
</feature>
<dbReference type="Gene3D" id="2.60.40.1890">
    <property type="entry name" value="PCu(A)C copper chaperone"/>
    <property type="match status" value="1"/>
</dbReference>
<keyword evidence="1" id="KW-0732">Signal</keyword>
<dbReference type="InterPro" id="IPR058248">
    <property type="entry name" value="Lxx211020-like"/>
</dbReference>
<dbReference type="RefSeq" id="WP_274163201.1">
    <property type="nucleotide sequence ID" value="NZ_JAJUBC010000003.1"/>
</dbReference>
<feature type="chain" id="PRO_5045643551" evidence="1">
    <location>
        <begin position="22"/>
        <end position="153"/>
    </location>
</feature>
<dbReference type="PANTHER" id="PTHR36302:SF1">
    <property type="entry name" value="COPPER CHAPERONE PCU(A)C"/>
    <property type="match status" value="1"/>
</dbReference>
<accession>A0ABT5QWA7</accession>
<reference evidence="2" key="1">
    <citation type="submission" date="2021-12" db="EMBL/GenBank/DDBJ databases">
        <title>Enterovibrio ZSDZ35 sp. nov. and Enterovibrio ZSDZ42 sp. nov., isolated from coastal seawater in Qingdao.</title>
        <authorList>
            <person name="Zhang P."/>
        </authorList>
    </citation>
    <scope>NUCLEOTIDE SEQUENCE</scope>
    <source>
        <strain evidence="2">ZSDZ42</strain>
    </source>
</reference>
<sequence length="153" mass="16677">MRPAPLICSLLAGVFSFSVNAAIELTDPYARATPPRAPNSAAFMVIKNTGSETVSLIRAETPAARTVELHNHVMDGGMMKMRQVDSIEVPSHDKATLEPGGFHIMLFDLSTPLKDGERLPLTLHFSNGTEVTQFIPITKAMVESKMKHGHDSH</sequence>